<feature type="compositionally biased region" description="Pro residues" evidence="1">
    <location>
        <begin position="127"/>
        <end position="144"/>
    </location>
</feature>
<dbReference type="InterPro" id="IPR054464">
    <property type="entry name" value="ULD_fung"/>
</dbReference>
<feature type="region of interest" description="Disordered" evidence="1">
    <location>
        <begin position="127"/>
        <end position="158"/>
    </location>
</feature>
<gene>
    <name evidence="3" type="ORF">B0I35DRAFT_412308</name>
</gene>
<evidence type="ECO:0000256" key="1">
    <source>
        <dbReference type="SAM" id="MobiDB-lite"/>
    </source>
</evidence>
<dbReference type="Pfam" id="PF22893">
    <property type="entry name" value="ULD_2"/>
    <property type="match status" value="1"/>
</dbReference>
<feature type="domain" description="Ubiquitin-like" evidence="2">
    <location>
        <begin position="41"/>
        <end position="124"/>
    </location>
</feature>
<feature type="region of interest" description="Disordered" evidence="1">
    <location>
        <begin position="1"/>
        <end position="29"/>
    </location>
</feature>
<reference evidence="3" key="1">
    <citation type="journal article" date="2021" name="Nat. Commun.">
        <title>Genetic determinants of endophytism in the Arabidopsis root mycobiome.</title>
        <authorList>
            <person name="Mesny F."/>
            <person name="Miyauchi S."/>
            <person name="Thiergart T."/>
            <person name="Pickel B."/>
            <person name="Atanasova L."/>
            <person name="Karlsson M."/>
            <person name="Huettel B."/>
            <person name="Barry K.W."/>
            <person name="Haridas S."/>
            <person name="Chen C."/>
            <person name="Bauer D."/>
            <person name="Andreopoulos W."/>
            <person name="Pangilinan J."/>
            <person name="LaButti K."/>
            <person name="Riley R."/>
            <person name="Lipzen A."/>
            <person name="Clum A."/>
            <person name="Drula E."/>
            <person name="Henrissat B."/>
            <person name="Kohler A."/>
            <person name="Grigoriev I.V."/>
            <person name="Martin F.M."/>
            <person name="Hacquard S."/>
        </authorList>
    </citation>
    <scope>NUCLEOTIDE SEQUENCE</scope>
    <source>
        <strain evidence="3">MPI-CAGE-CH-0235</strain>
    </source>
</reference>
<feature type="compositionally biased region" description="Basic and acidic residues" evidence="1">
    <location>
        <begin position="1"/>
        <end position="14"/>
    </location>
</feature>
<proteinExistence type="predicted"/>
<accession>A0A8K0SQ46</accession>
<comment type="caution">
    <text evidence="3">The sequence shown here is derived from an EMBL/GenBank/DDBJ whole genome shotgun (WGS) entry which is preliminary data.</text>
</comment>
<name>A0A8K0SQ46_9HYPO</name>
<dbReference type="OrthoDB" id="3045089at2759"/>
<sequence>MNDGESHLVGDDLGSKPLPITNAADNDANRSNDLALGNNLDKEMLKFKDAVGRKFTFPFNMVNTWQGMEEVIKQAFLQVDVLGPHVQNGHYDIIGPNGDIILPSIWERVVEPGWTVTMAMWPMPKPPLGPLPPRSKPAPRPRAPVPDQVNVPARSTQKHGLVACDEKCHEL</sequence>
<dbReference type="EMBL" id="JAGPNK010000012">
    <property type="protein sequence ID" value="KAH7310874.1"/>
    <property type="molecule type" value="Genomic_DNA"/>
</dbReference>
<dbReference type="AlphaFoldDB" id="A0A8K0SQ46"/>
<evidence type="ECO:0000313" key="3">
    <source>
        <dbReference type="EMBL" id="KAH7310874.1"/>
    </source>
</evidence>
<protein>
    <recommendedName>
        <fullName evidence="2">Ubiquitin-like domain-containing protein</fullName>
    </recommendedName>
</protein>
<evidence type="ECO:0000313" key="4">
    <source>
        <dbReference type="Proteomes" id="UP000813444"/>
    </source>
</evidence>
<evidence type="ECO:0000259" key="2">
    <source>
        <dbReference type="Pfam" id="PF22893"/>
    </source>
</evidence>
<keyword evidence="4" id="KW-1185">Reference proteome</keyword>
<dbReference type="Proteomes" id="UP000813444">
    <property type="component" value="Unassembled WGS sequence"/>
</dbReference>
<organism evidence="3 4">
    <name type="scientific">Stachybotrys elegans</name>
    <dbReference type="NCBI Taxonomy" id="80388"/>
    <lineage>
        <taxon>Eukaryota</taxon>
        <taxon>Fungi</taxon>
        <taxon>Dikarya</taxon>
        <taxon>Ascomycota</taxon>
        <taxon>Pezizomycotina</taxon>
        <taxon>Sordariomycetes</taxon>
        <taxon>Hypocreomycetidae</taxon>
        <taxon>Hypocreales</taxon>
        <taxon>Stachybotryaceae</taxon>
        <taxon>Stachybotrys</taxon>
    </lineage>
</organism>